<feature type="coiled-coil region" evidence="3">
    <location>
        <begin position="392"/>
        <end position="429"/>
    </location>
</feature>
<keyword evidence="2 4" id="KW-0812">Transmembrane</keyword>
<dbReference type="Pfam" id="PF02321">
    <property type="entry name" value="OEP"/>
    <property type="match status" value="2"/>
</dbReference>
<reference evidence="5 6" key="1">
    <citation type="submission" date="2019-11" db="EMBL/GenBank/DDBJ databases">
        <title>Comparative genomics of hydrocarbon-degrading Desulfosarcina strains.</title>
        <authorList>
            <person name="Watanabe M."/>
            <person name="Kojima H."/>
            <person name="Fukui M."/>
        </authorList>
    </citation>
    <scope>NUCLEOTIDE SEQUENCE [LARGE SCALE GENOMIC DNA]</scope>
    <source>
        <strain evidence="5 6">28bB2T</strain>
    </source>
</reference>
<proteinExistence type="inferred from homology"/>
<dbReference type="PANTHER" id="PTHR30203:SF31">
    <property type="entry name" value="RND EFFLUX SYSTEM, OUTER MEMBRANE LIPOPROTEIN, NODT"/>
    <property type="match status" value="1"/>
</dbReference>
<dbReference type="AlphaFoldDB" id="A0A5K7ZZZ3"/>
<evidence type="ECO:0000256" key="4">
    <source>
        <dbReference type="SAM" id="Phobius"/>
    </source>
</evidence>
<dbReference type="InterPro" id="IPR003423">
    <property type="entry name" value="OMP_efflux"/>
</dbReference>
<comment type="subcellular location">
    <subcellularLocation>
        <location evidence="2">Cell membrane</location>
        <topology evidence="2">Lipid-anchor</topology>
    </subcellularLocation>
</comment>
<accession>A0A5K7ZZZ3</accession>
<keyword evidence="4" id="KW-1133">Transmembrane helix</keyword>
<dbReference type="RefSeq" id="WP_155325226.1">
    <property type="nucleotide sequence ID" value="NZ_AP021876.1"/>
</dbReference>
<protein>
    <submittedName>
        <fullName evidence="5">RND transporter</fullName>
    </submittedName>
</protein>
<sequence>MQRFDPNPDRGHWSWPSVGLWPAVLLGVALFLLSGCALVGPDYVTPELVLPDAWQAVSPQVPSANGARLARWWQTLDDPVLSGLIRQAMADNLDVKDALSRVRETRLQRLIARSALFPGLDASGSAKLSGDDSSDTTELYSTGFDAAWELDLFGGIHRSVEAAQADINAEVEALGDVRVTLLAEVAANYIDLRTYQARLGVATRNVASMEETWSLLDALARAGMGDELAVAQARYNLESSRAGIADLEVGLAEAMHRLAVLTGQPAGSLNAELARVRPIPQASVELAVGVPADLLRQRPDIRQAERQLAAQTARIGEAEAQLYPSFTLNGSIGLEALSLGDLFAAESRIWSIGPGFSWSIFNAGSIRNQIKVQEEQQQQALINYKSTVLGALEEVENALVALDREQRKQARLEAAAKAASQAADLAQQQYTTGMTGFSDVLDAQRSQLSFEDQLVESRGAILSDLVHLYKVLGGGWQSPDDATEPNPGSVHKG</sequence>
<keyword evidence="2" id="KW-1134">Transmembrane beta strand</keyword>
<feature type="transmembrane region" description="Helical" evidence="4">
    <location>
        <begin position="20"/>
        <end position="40"/>
    </location>
</feature>
<organism evidence="5 6">
    <name type="scientific">Desulfosarcina ovata subsp. sediminis</name>
    <dbReference type="NCBI Taxonomy" id="885957"/>
    <lineage>
        <taxon>Bacteria</taxon>
        <taxon>Pseudomonadati</taxon>
        <taxon>Thermodesulfobacteriota</taxon>
        <taxon>Desulfobacteria</taxon>
        <taxon>Desulfobacterales</taxon>
        <taxon>Desulfosarcinaceae</taxon>
        <taxon>Desulfosarcina</taxon>
    </lineage>
</organism>
<keyword evidence="2" id="KW-0449">Lipoprotein</keyword>
<dbReference type="GO" id="GO:0005886">
    <property type="term" value="C:plasma membrane"/>
    <property type="evidence" value="ECO:0007669"/>
    <property type="project" value="UniProtKB-SubCell"/>
</dbReference>
<name>A0A5K7ZZZ3_9BACT</name>
<comment type="similarity">
    <text evidence="1 2">Belongs to the outer membrane factor (OMF) (TC 1.B.17) family.</text>
</comment>
<keyword evidence="2" id="KW-0564">Palmitate</keyword>
<evidence type="ECO:0000256" key="2">
    <source>
        <dbReference type="RuleBase" id="RU362097"/>
    </source>
</evidence>
<keyword evidence="3" id="KW-0175">Coiled coil</keyword>
<gene>
    <name evidence="5" type="ORF">DSCO28_62800</name>
</gene>
<dbReference type="InterPro" id="IPR010131">
    <property type="entry name" value="MdtP/NodT-like"/>
</dbReference>
<evidence type="ECO:0000313" key="6">
    <source>
        <dbReference type="Proteomes" id="UP000425960"/>
    </source>
</evidence>
<evidence type="ECO:0000256" key="3">
    <source>
        <dbReference type="SAM" id="Coils"/>
    </source>
</evidence>
<dbReference type="Gene3D" id="1.20.1600.10">
    <property type="entry name" value="Outer membrane efflux proteins (OEP)"/>
    <property type="match status" value="1"/>
</dbReference>
<evidence type="ECO:0000256" key="1">
    <source>
        <dbReference type="ARBA" id="ARBA00007613"/>
    </source>
</evidence>
<dbReference type="KEGG" id="dov:DSCO28_62800"/>
<evidence type="ECO:0000313" key="5">
    <source>
        <dbReference type="EMBL" id="BBO85714.1"/>
    </source>
</evidence>
<keyword evidence="2 4" id="KW-0472">Membrane</keyword>
<dbReference type="EMBL" id="AP021876">
    <property type="protein sequence ID" value="BBO85714.1"/>
    <property type="molecule type" value="Genomic_DNA"/>
</dbReference>
<dbReference type="SUPFAM" id="SSF56954">
    <property type="entry name" value="Outer membrane efflux proteins (OEP)"/>
    <property type="match status" value="1"/>
</dbReference>
<dbReference type="GO" id="GO:0015562">
    <property type="term" value="F:efflux transmembrane transporter activity"/>
    <property type="evidence" value="ECO:0007669"/>
    <property type="project" value="InterPro"/>
</dbReference>
<dbReference type="NCBIfam" id="TIGR01845">
    <property type="entry name" value="outer_NodT"/>
    <property type="match status" value="1"/>
</dbReference>
<dbReference type="Gene3D" id="2.20.200.10">
    <property type="entry name" value="Outer membrane efflux proteins (OEP)"/>
    <property type="match status" value="1"/>
</dbReference>
<dbReference type="PANTHER" id="PTHR30203">
    <property type="entry name" value="OUTER MEMBRANE CATION EFFLUX PROTEIN"/>
    <property type="match status" value="1"/>
</dbReference>
<dbReference type="Proteomes" id="UP000425960">
    <property type="component" value="Chromosome"/>
</dbReference>